<sequence>MGTEKVYADLQAAVAEAVAAMTEQRGRGYASDKESWADLAKRVEECDDLLKNVKKVQKDMWKAIRENDPDSYGALAAELVRESMTMTANWLGITAASKVALEMTEE</sequence>
<name>A0A8S5PNF9_9CAUD</name>
<evidence type="ECO:0000313" key="1">
    <source>
        <dbReference type="EMBL" id="DAE08027.1"/>
    </source>
</evidence>
<proteinExistence type="predicted"/>
<accession>A0A8S5PNF9</accession>
<organism evidence="1">
    <name type="scientific">Myoviridae sp. ctisV53</name>
    <dbReference type="NCBI Taxonomy" id="2825156"/>
    <lineage>
        <taxon>Viruses</taxon>
        <taxon>Duplodnaviria</taxon>
        <taxon>Heunggongvirae</taxon>
        <taxon>Uroviricota</taxon>
        <taxon>Caudoviricetes</taxon>
    </lineage>
</organism>
<dbReference type="EMBL" id="BK015461">
    <property type="protein sequence ID" value="DAE08027.1"/>
    <property type="molecule type" value="Genomic_DNA"/>
</dbReference>
<reference evidence="1" key="1">
    <citation type="journal article" date="2021" name="Proc. Natl. Acad. Sci. U.S.A.">
        <title>A Catalog of Tens of Thousands of Viruses from Human Metagenomes Reveals Hidden Associations with Chronic Diseases.</title>
        <authorList>
            <person name="Tisza M.J."/>
            <person name="Buck C.B."/>
        </authorList>
    </citation>
    <scope>NUCLEOTIDE SEQUENCE</scope>
    <source>
        <strain evidence="1">CtisV53</strain>
    </source>
</reference>
<protein>
    <submittedName>
        <fullName evidence="1">Uncharacterized protein</fullName>
    </submittedName>
</protein>